<dbReference type="InterPro" id="IPR050541">
    <property type="entry name" value="LRR_TM_domain-containing"/>
</dbReference>
<accession>A0A9C6XVA5</accession>
<sequence>MWRLSLGAACCLAVVLGALAADPAADVAVASPANQTNANMTASSNATSANNTSAAVKDGVICALCECDIERKLLNCSDKDLTHHFPDPAHWAALPFEPKVVLFDRNNLVHVLPFPTLDALETLSLSHNHIAKVDNQAFWNLTNVQEIDLSHNHLTTEDMSPHIFQGHYAPENYEPLERLRVLRLGSNALHSLDPDLFMHLPRLAELYLDANPFKVIDLHTHQAVSGLLGLRVLDLARTGISELPDHFLHTPNKLQRLVLSGNAFTAPPPGLAESHVLQYLDLSENSFTVLNEPMPRMDNLTTLLITHSANLTEVGPAAFSTLPSLKALFLHSNPRLAKINATALVEPIVPPAETHEYPPLKTLHLHDNALSYLESMLVGRWDHLESLRLDGNPWSCDCENQWMVDDLFPTMEKVDPKFGAGLMCGAPVEMKGQAMLRLQAGHYHMRCVDRYGNHPERDAPILVGVLVGVLIAAPLTLAVVMLWRRCSALPKVPGPLWAGLVRPRKRGGDYSSAFYKPAETEPDFI</sequence>
<keyword evidence="6" id="KW-1185">Reference proteome</keyword>
<dbReference type="PANTHER" id="PTHR24369:SF210">
    <property type="entry name" value="CHAOPTIN-RELATED"/>
    <property type="match status" value="1"/>
</dbReference>
<keyword evidence="4" id="KW-0812">Transmembrane</keyword>
<dbReference type="AlphaFoldDB" id="A0A9C6XVA5"/>
<evidence type="ECO:0000256" key="1">
    <source>
        <dbReference type="ARBA" id="ARBA00022614"/>
    </source>
</evidence>
<dbReference type="InterPro" id="IPR003591">
    <property type="entry name" value="Leu-rich_rpt_typical-subtyp"/>
</dbReference>
<dbReference type="InterPro" id="IPR032675">
    <property type="entry name" value="LRR_dom_sf"/>
</dbReference>
<feature type="transmembrane region" description="Helical" evidence="4">
    <location>
        <begin position="461"/>
        <end position="483"/>
    </location>
</feature>
<dbReference type="GO" id="GO:0005886">
    <property type="term" value="C:plasma membrane"/>
    <property type="evidence" value="ECO:0007669"/>
    <property type="project" value="TreeGrafter"/>
</dbReference>
<keyword evidence="1" id="KW-0433">Leucine-rich repeat</keyword>
<dbReference type="SMART" id="SM00369">
    <property type="entry name" value="LRR_TYP"/>
    <property type="match status" value="5"/>
</dbReference>
<dbReference type="OrthoDB" id="72369at2759"/>
<name>A0A9C6XVA5_FRAOC</name>
<organism evidence="6 7">
    <name type="scientific">Frankliniella occidentalis</name>
    <name type="common">Western flower thrips</name>
    <name type="synonym">Euthrips occidentalis</name>
    <dbReference type="NCBI Taxonomy" id="133901"/>
    <lineage>
        <taxon>Eukaryota</taxon>
        <taxon>Metazoa</taxon>
        <taxon>Ecdysozoa</taxon>
        <taxon>Arthropoda</taxon>
        <taxon>Hexapoda</taxon>
        <taxon>Insecta</taxon>
        <taxon>Pterygota</taxon>
        <taxon>Neoptera</taxon>
        <taxon>Paraneoptera</taxon>
        <taxon>Thysanoptera</taxon>
        <taxon>Terebrantia</taxon>
        <taxon>Thripoidea</taxon>
        <taxon>Thripidae</taxon>
        <taxon>Frankliniella</taxon>
    </lineage>
</organism>
<proteinExistence type="predicted"/>
<keyword evidence="4" id="KW-0472">Membrane</keyword>
<dbReference type="Proteomes" id="UP000504606">
    <property type="component" value="Unplaced"/>
</dbReference>
<evidence type="ECO:0000256" key="4">
    <source>
        <dbReference type="SAM" id="Phobius"/>
    </source>
</evidence>
<protein>
    <submittedName>
        <fullName evidence="7">Leucine-rich repeat and immunoglobulin-like domain-containing nogo receptor-interacting protein 3</fullName>
    </submittedName>
</protein>
<dbReference type="Pfam" id="PF13855">
    <property type="entry name" value="LRR_8"/>
    <property type="match status" value="2"/>
</dbReference>
<dbReference type="RefSeq" id="XP_052132225.1">
    <property type="nucleotide sequence ID" value="XM_052276265.1"/>
</dbReference>
<evidence type="ECO:0000256" key="3">
    <source>
        <dbReference type="ARBA" id="ARBA00022737"/>
    </source>
</evidence>
<dbReference type="PANTHER" id="PTHR24369">
    <property type="entry name" value="ANTIGEN BSP, PUTATIVE-RELATED"/>
    <property type="match status" value="1"/>
</dbReference>
<dbReference type="GeneID" id="113212099"/>
<feature type="signal peptide" evidence="5">
    <location>
        <begin position="1"/>
        <end position="20"/>
    </location>
</feature>
<keyword evidence="3" id="KW-0677">Repeat</keyword>
<keyword evidence="2 5" id="KW-0732">Signal</keyword>
<reference evidence="7" key="2">
    <citation type="submission" date="2025-08" db="UniProtKB">
        <authorList>
            <consortium name="RefSeq"/>
        </authorList>
    </citation>
    <scope>IDENTIFICATION</scope>
    <source>
        <tissue evidence="7">Whole organism</tissue>
    </source>
</reference>
<evidence type="ECO:0000256" key="2">
    <source>
        <dbReference type="ARBA" id="ARBA00022729"/>
    </source>
</evidence>
<reference evidence="7" key="1">
    <citation type="journal article" date="2018" name="Proc. Natl. Acad. Sci. U.S.A.">
        <title>Phylogenomics and the evolution of hemipteroid insects.</title>
        <authorList>
            <person name="Johnson K.P."/>
            <person name="Dietrich C.H."/>
            <person name="Friedrich F."/>
            <person name="Beutel R.G."/>
            <person name="Wipfler B."/>
            <person name="Peters R.S."/>
            <person name="Allen J.M."/>
            <person name="Petersen M."/>
            <person name="Donath A."/>
            <person name="Walden K.K."/>
            <person name="Kozlov A.M."/>
            <person name="Podsiadlowski L."/>
            <person name="Mayer C."/>
            <person name="Meusemann K."/>
            <person name="Vasilikopoulos A."/>
            <person name="Waterhouse R.M."/>
            <person name="Cameron S.L."/>
            <person name="Weirauch C."/>
            <person name="Swanson D.R."/>
            <person name="Percy D.M."/>
            <person name="Hardy N.B."/>
            <person name="Terry I."/>
            <person name="Liu S."/>
            <person name="Zhou X."/>
            <person name="Misof B."/>
            <person name="Robertson H.M."/>
            <person name="Yoshizawa K."/>
        </authorList>
    </citation>
    <scope>NUCLEOTIDE SEQUENCE</scope>
    <source>
        <tissue evidence="7">Whole organism</tissue>
    </source>
</reference>
<dbReference type="PROSITE" id="PS51450">
    <property type="entry name" value="LRR"/>
    <property type="match status" value="1"/>
</dbReference>
<evidence type="ECO:0000313" key="7">
    <source>
        <dbReference type="RefSeq" id="XP_052132225.1"/>
    </source>
</evidence>
<dbReference type="InterPro" id="IPR001611">
    <property type="entry name" value="Leu-rich_rpt"/>
</dbReference>
<evidence type="ECO:0000313" key="6">
    <source>
        <dbReference type="Proteomes" id="UP000504606"/>
    </source>
</evidence>
<keyword evidence="4" id="KW-1133">Transmembrane helix</keyword>
<dbReference type="Gene3D" id="3.80.10.10">
    <property type="entry name" value="Ribonuclease Inhibitor"/>
    <property type="match status" value="3"/>
</dbReference>
<feature type="chain" id="PRO_5039239501" evidence="5">
    <location>
        <begin position="21"/>
        <end position="525"/>
    </location>
</feature>
<evidence type="ECO:0000256" key="5">
    <source>
        <dbReference type="SAM" id="SignalP"/>
    </source>
</evidence>
<dbReference type="SUPFAM" id="SSF52058">
    <property type="entry name" value="L domain-like"/>
    <property type="match status" value="1"/>
</dbReference>
<gene>
    <name evidence="7" type="primary">LOC113212099</name>
</gene>
<dbReference type="KEGG" id="foc:113212099"/>